<proteinExistence type="predicted"/>
<dbReference type="AlphaFoldDB" id="A0A3D9I2L8"/>
<keyword evidence="4" id="KW-1185">Reference proteome</keyword>
<keyword evidence="2" id="KW-0732">Signal</keyword>
<dbReference type="PANTHER" id="PTHR43649:SF12">
    <property type="entry name" value="DIACETYLCHITOBIOSE BINDING PROTEIN DASA"/>
    <property type="match status" value="1"/>
</dbReference>
<evidence type="ECO:0000256" key="2">
    <source>
        <dbReference type="SAM" id="SignalP"/>
    </source>
</evidence>
<dbReference type="EMBL" id="QRDZ01000041">
    <property type="protein sequence ID" value="RED55895.1"/>
    <property type="molecule type" value="Genomic_DNA"/>
</dbReference>
<evidence type="ECO:0000313" key="4">
    <source>
        <dbReference type="Proteomes" id="UP000256977"/>
    </source>
</evidence>
<dbReference type="PROSITE" id="PS51257">
    <property type="entry name" value="PROKAR_LIPOPROTEIN"/>
    <property type="match status" value="1"/>
</dbReference>
<dbReference type="Pfam" id="PF01547">
    <property type="entry name" value="SBP_bac_1"/>
    <property type="match status" value="1"/>
</dbReference>
<comment type="caution">
    <text evidence="3">The sequence shown here is derived from an EMBL/GenBank/DDBJ whole genome shotgun (WGS) entry which is preliminary data.</text>
</comment>
<protein>
    <submittedName>
        <fullName evidence="3">Putative aldouronate transport system substrate-binding protein</fullName>
    </submittedName>
</protein>
<dbReference type="PANTHER" id="PTHR43649">
    <property type="entry name" value="ARABINOSE-BINDING PROTEIN-RELATED"/>
    <property type="match status" value="1"/>
</dbReference>
<dbReference type="OrthoDB" id="9787283at2"/>
<feature type="compositionally biased region" description="Low complexity" evidence="1">
    <location>
        <begin position="29"/>
        <end position="54"/>
    </location>
</feature>
<dbReference type="CDD" id="cd13580">
    <property type="entry name" value="PBP2_AlgQ_like_1"/>
    <property type="match status" value="1"/>
</dbReference>
<feature type="signal peptide" evidence="2">
    <location>
        <begin position="1"/>
        <end position="23"/>
    </location>
</feature>
<gene>
    <name evidence="3" type="ORF">DFP98_14122</name>
</gene>
<dbReference type="SUPFAM" id="SSF53850">
    <property type="entry name" value="Periplasmic binding protein-like II"/>
    <property type="match status" value="1"/>
</dbReference>
<dbReference type="InterPro" id="IPR050490">
    <property type="entry name" value="Bact_solute-bd_prot1"/>
</dbReference>
<dbReference type="RefSeq" id="WP_116065052.1">
    <property type="nucleotide sequence ID" value="NZ_QRDZ01000041.1"/>
</dbReference>
<evidence type="ECO:0000256" key="1">
    <source>
        <dbReference type="SAM" id="MobiDB-lite"/>
    </source>
</evidence>
<reference evidence="3 4" key="1">
    <citation type="submission" date="2018-07" db="EMBL/GenBank/DDBJ databases">
        <title>Genomic Encyclopedia of Type Strains, Phase III (KMG-III): the genomes of soil and plant-associated and newly described type strains.</title>
        <authorList>
            <person name="Whitman W."/>
        </authorList>
    </citation>
    <scope>NUCLEOTIDE SEQUENCE [LARGE SCALE GENOMIC DNA]</scope>
    <source>
        <strain evidence="3 4">CECT 7287</strain>
    </source>
</reference>
<organism evidence="3 4">
    <name type="scientific">Cohnella phaseoli</name>
    <dbReference type="NCBI Taxonomy" id="456490"/>
    <lineage>
        <taxon>Bacteria</taxon>
        <taxon>Bacillati</taxon>
        <taxon>Bacillota</taxon>
        <taxon>Bacilli</taxon>
        <taxon>Bacillales</taxon>
        <taxon>Paenibacillaceae</taxon>
        <taxon>Cohnella</taxon>
    </lineage>
</organism>
<dbReference type="InterPro" id="IPR006059">
    <property type="entry name" value="SBP"/>
</dbReference>
<dbReference type="Proteomes" id="UP000256977">
    <property type="component" value="Unassembled WGS sequence"/>
</dbReference>
<feature type="region of interest" description="Disordered" evidence="1">
    <location>
        <begin position="23"/>
        <end position="60"/>
    </location>
</feature>
<feature type="chain" id="PRO_5038750161" evidence="2">
    <location>
        <begin position="24"/>
        <end position="561"/>
    </location>
</feature>
<sequence>MKRKMGYGLIAVMLLLSACSSNGGGGEATGSATPSGSEASAPSESGSPAATGGTQDPLGKYETPIEVTTARSLGSTVTFVEGESLDNNVWYRGYQEDLGIVLKNEWTVPEGQYGQKMNVSIASGNIPDIVTVDLTQLQKLIESDMIMDLTDVFEQYASELTKTTLSMDGGVGWTAATFGGKKMALPSTASVIDGTQMIWIREDWLKKVGMDAPKTIDDVWSVAEAFVKQKPGGQAKTYGLGLGKDIYSGYGGIGGLAYGLKAYPKAWVAGADGKLAYGSVQPEMKEALAKLQEMFKAGLIDPEFGVYDANKVNELITSGQIGMFYGQHWNAFWPLPDGFKNDPEANWMPYPIVSADGSSASSLAGNGAVFFYAVKKGAKNPEALVKLLNYSLEKQYGPNGRDKRFFNNEDTNMNLYAYAAVTAQDPLQNINIYRGVKQALESKSDAGLSFDAKDNYESINKYLAGDEAFWGSYKWSGPEGALSVEDAYDNNGQVTLNGFLGAPTETMLKKGSTLDTLELETFTKIILNAASIDTFDTFVANWNKLGGEEITNEVNEWAASK</sequence>
<dbReference type="Gene3D" id="3.40.190.10">
    <property type="entry name" value="Periplasmic binding protein-like II"/>
    <property type="match status" value="2"/>
</dbReference>
<evidence type="ECO:0000313" key="3">
    <source>
        <dbReference type="EMBL" id="RED55895.1"/>
    </source>
</evidence>
<name>A0A3D9I2L8_9BACL</name>
<accession>A0A3D9I2L8</accession>